<evidence type="ECO:0000256" key="1">
    <source>
        <dbReference type="SAM" id="MobiDB-lite"/>
    </source>
</evidence>
<name>G0MJP2_CAEBE</name>
<dbReference type="SMART" id="SM00061">
    <property type="entry name" value="MATH"/>
    <property type="match status" value="1"/>
</dbReference>
<sequence length="212" mass="23672">MSEIANRTRSSQRNEPSTSAATSDKPNPSFNELVQSVQKIEADQITSNTALKMIMAALVAASESTQNEGNERKRKREDIGESAEGSSEKKDAPAQQKQIVPQKPIPSKCFVLKHDFQKISELKEKDRVLTPKEEYVGVTWGMTMSHNEGHLGLFLTCASRGNYCIEVRCTIDLNNKSGTTMEQIVSAKFTENNKVGKTLERSSFCRKWLKAQ</sequence>
<dbReference type="SUPFAM" id="SSF49599">
    <property type="entry name" value="TRAF domain-like"/>
    <property type="match status" value="1"/>
</dbReference>
<keyword evidence="4" id="KW-1185">Reference proteome</keyword>
<protein>
    <recommendedName>
        <fullName evidence="2">MATH domain-containing protein</fullName>
    </recommendedName>
</protein>
<evidence type="ECO:0000313" key="4">
    <source>
        <dbReference type="Proteomes" id="UP000008068"/>
    </source>
</evidence>
<dbReference type="AlphaFoldDB" id="G0MJP2"/>
<evidence type="ECO:0000313" key="3">
    <source>
        <dbReference type="EMBL" id="EGT32477.1"/>
    </source>
</evidence>
<dbReference type="InParanoid" id="G0MJP2"/>
<feature type="region of interest" description="Disordered" evidence="1">
    <location>
        <begin position="1"/>
        <end position="35"/>
    </location>
</feature>
<organism evidence="4">
    <name type="scientific">Caenorhabditis brenneri</name>
    <name type="common">Nematode worm</name>
    <dbReference type="NCBI Taxonomy" id="135651"/>
    <lineage>
        <taxon>Eukaryota</taxon>
        <taxon>Metazoa</taxon>
        <taxon>Ecdysozoa</taxon>
        <taxon>Nematoda</taxon>
        <taxon>Chromadorea</taxon>
        <taxon>Rhabditida</taxon>
        <taxon>Rhabditina</taxon>
        <taxon>Rhabditomorpha</taxon>
        <taxon>Rhabditoidea</taxon>
        <taxon>Rhabditidae</taxon>
        <taxon>Peloderinae</taxon>
        <taxon>Caenorhabditis</taxon>
    </lineage>
</organism>
<dbReference type="OrthoDB" id="5908370at2759"/>
<feature type="region of interest" description="Disordered" evidence="1">
    <location>
        <begin position="61"/>
        <end position="100"/>
    </location>
</feature>
<feature type="domain" description="MATH" evidence="2">
    <location>
        <begin position="111"/>
        <end position="204"/>
    </location>
</feature>
<evidence type="ECO:0000259" key="2">
    <source>
        <dbReference type="SMART" id="SM00061"/>
    </source>
</evidence>
<accession>G0MJP2</accession>
<reference evidence="4" key="1">
    <citation type="submission" date="2011-07" db="EMBL/GenBank/DDBJ databases">
        <authorList>
            <consortium name="Caenorhabditis brenneri Sequencing and Analysis Consortium"/>
            <person name="Wilson R.K."/>
        </authorList>
    </citation>
    <scope>NUCLEOTIDE SEQUENCE [LARGE SCALE GENOMIC DNA]</scope>
    <source>
        <strain evidence="4">PB2801</strain>
    </source>
</reference>
<dbReference type="Pfam" id="PF00917">
    <property type="entry name" value="MATH"/>
    <property type="match status" value="1"/>
</dbReference>
<gene>
    <name evidence="3" type="ORF">CAEBREN_04081</name>
</gene>
<dbReference type="HOGENOM" id="CLU_116885_0_0_1"/>
<proteinExistence type="predicted"/>
<dbReference type="EMBL" id="GL379797">
    <property type="protein sequence ID" value="EGT32477.1"/>
    <property type="molecule type" value="Genomic_DNA"/>
</dbReference>
<dbReference type="InterPro" id="IPR002083">
    <property type="entry name" value="MATH/TRAF_dom"/>
</dbReference>
<dbReference type="Proteomes" id="UP000008068">
    <property type="component" value="Unassembled WGS sequence"/>
</dbReference>